<sequence>MRQGPTVMVQEGWSGRTLNEQYTSLPFPVVPDCPSHFPTFPLLDSDYECMLPNTRHPWCYWRETV</sequence>
<accession>A0AA37BPQ0</accession>
<reference evidence="1" key="1">
    <citation type="journal article" date="2014" name="Int. J. Syst. Evol. Microbiol.">
        <title>Complete genome sequence of Corynebacterium casei LMG S-19264T (=DSM 44701T), isolated from a smear-ripened cheese.</title>
        <authorList>
            <consortium name="US DOE Joint Genome Institute (JGI-PGF)"/>
            <person name="Walter F."/>
            <person name="Albersmeier A."/>
            <person name="Kalinowski J."/>
            <person name="Ruckert C."/>
        </authorList>
    </citation>
    <scope>NUCLEOTIDE SEQUENCE</scope>
    <source>
        <strain evidence="1">JCM 13583</strain>
    </source>
</reference>
<protein>
    <submittedName>
        <fullName evidence="1">Uncharacterized protein</fullName>
    </submittedName>
</protein>
<reference evidence="1" key="2">
    <citation type="submission" date="2022-09" db="EMBL/GenBank/DDBJ databases">
        <authorList>
            <person name="Sun Q."/>
            <person name="Ohkuma M."/>
        </authorList>
    </citation>
    <scope>NUCLEOTIDE SEQUENCE</scope>
    <source>
        <strain evidence="1">JCM 13583</strain>
    </source>
</reference>
<dbReference type="AlphaFoldDB" id="A0AA37BPQ0"/>
<dbReference type="Proteomes" id="UP000632195">
    <property type="component" value="Unassembled WGS sequence"/>
</dbReference>
<name>A0AA37BPQ0_9ARCH</name>
<dbReference type="EMBL" id="BMNY01000001">
    <property type="protein sequence ID" value="GGM66183.1"/>
    <property type="molecule type" value="Genomic_DNA"/>
</dbReference>
<organism evidence="1 2">
    <name type="scientific">Thermogymnomonas acidicola</name>
    <dbReference type="NCBI Taxonomy" id="399579"/>
    <lineage>
        <taxon>Archaea</taxon>
        <taxon>Methanobacteriati</taxon>
        <taxon>Thermoplasmatota</taxon>
        <taxon>Thermoplasmata</taxon>
        <taxon>Thermoplasmatales</taxon>
        <taxon>Thermogymnomonas</taxon>
    </lineage>
</organism>
<gene>
    <name evidence="1" type="ORF">GCM10007108_00550</name>
</gene>
<evidence type="ECO:0000313" key="2">
    <source>
        <dbReference type="Proteomes" id="UP000632195"/>
    </source>
</evidence>
<proteinExistence type="predicted"/>
<comment type="caution">
    <text evidence="1">The sequence shown here is derived from an EMBL/GenBank/DDBJ whole genome shotgun (WGS) entry which is preliminary data.</text>
</comment>
<evidence type="ECO:0000313" key="1">
    <source>
        <dbReference type="EMBL" id="GGM66183.1"/>
    </source>
</evidence>
<keyword evidence="2" id="KW-1185">Reference proteome</keyword>